<feature type="transmembrane region" description="Helical" evidence="13">
    <location>
        <begin position="267"/>
        <end position="287"/>
    </location>
</feature>
<evidence type="ECO:0000256" key="8">
    <source>
        <dbReference type="ARBA" id="ARBA00022958"/>
    </source>
</evidence>
<dbReference type="GO" id="GO:0005886">
    <property type="term" value="C:plasma membrane"/>
    <property type="evidence" value="ECO:0007669"/>
    <property type="project" value="UniProtKB-SubCell"/>
</dbReference>
<keyword evidence="12 13" id="KW-0472">Membrane</keyword>
<keyword evidence="9 13" id="KW-1133">Transmembrane helix</keyword>
<keyword evidence="5" id="KW-1003">Cell membrane</keyword>
<dbReference type="PRINTS" id="PR00335">
    <property type="entry name" value="KUPTAKETRKA"/>
</dbReference>
<keyword evidence="4" id="KW-0050">Antiport</keyword>
<accession>A0A1D8S268</accession>
<dbReference type="InterPro" id="IPR038770">
    <property type="entry name" value="Na+/solute_symporter_sf"/>
</dbReference>
<dbReference type="Gene3D" id="1.20.1530.20">
    <property type="match status" value="1"/>
</dbReference>
<feature type="transmembrane region" description="Helical" evidence="13">
    <location>
        <begin position="114"/>
        <end position="137"/>
    </location>
</feature>
<evidence type="ECO:0000256" key="9">
    <source>
        <dbReference type="ARBA" id="ARBA00022989"/>
    </source>
</evidence>
<feature type="transmembrane region" description="Helical" evidence="13">
    <location>
        <begin position="363"/>
        <end position="382"/>
    </location>
</feature>
<evidence type="ECO:0000256" key="12">
    <source>
        <dbReference type="ARBA" id="ARBA00023136"/>
    </source>
</evidence>
<feature type="transmembrane region" description="Helical" evidence="13">
    <location>
        <begin position="50"/>
        <end position="73"/>
    </location>
</feature>
<dbReference type="InterPro" id="IPR006153">
    <property type="entry name" value="Cation/H_exchanger_TM"/>
</dbReference>
<dbReference type="KEGG" id="halh:HTSR_0255"/>
<keyword evidence="3" id="KW-0813">Transport</keyword>
<keyword evidence="6" id="KW-0633">Potassium transport</keyword>
<keyword evidence="11" id="KW-0406">Ion transport</keyword>
<dbReference type="STRING" id="1873524.HSR6_0242"/>
<sequence>MLMVVAVIITLGVAAQVLADRYRVPSVLFLILTGVAVGPEGLGLVTQETFGGSLSTIVGLSVAIIVFEGAFHLDHEKIHEARSAALHLVTVGAALSFAGTTVAAHYLLGIEWGIAGLIGALLIATGPTVVTPILEVVPVRDHVAAALETEGIVNDVTAAILAVVVFKLLAATEAAPSAYLVEFVERLSIGVFVGLAVAAVLWFLLTQVELPAGWSPQNARLMTLAGAILAFSLADTIATESGVAAVAVAGVVLGNADLPFEETIAEFKGDITLVVLSFVFIALATLIEFDALFALGLSGLLLVFVIAVILRPALVFISTFADQFSMRERLFMGFVGPRGIIPASVATLFSIQLQNPAPPSNPAGAEILAGTVFLVIFLTVIFEGGFARKIAETLDVIPMRVLIIGGGRVGKELAERLSERGENVVIIERDDVVAKQRRAEGFTVRTENGTDVEVLRAAGAEQAKTVIAATGDDDTNLLVAQLVRAKFQTEDVIARVNRPDNKDAFEELGVEAVSASTATAWAIDNLVERPALSEWMSELGRSGDVQEVEITDEELVGRSVADINPDLPEGCIIALLTREGTNNVPKGDTELSMGDRLTIIGPREGVKEAVSWFHPHD</sequence>
<dbReference type="SUPFAM" id="SSF51735">
    <property type="entry name" value="NAD(P)-binding Rossmann-fold domains"/>
    <property type="match status" value="1"/>
</dbReference>
<evidence type="ECO:0000313" key="17">
    <source>
        <dbReference type="Proteomes" id="UP000185608"/>
    </source>
</evidence>
<dbReference type="PROSITE" id="PS51202">
    <property type="entry name" value="RCK_C"/>
    <property type="match status" value="1"/>
</dbReference>
<dbReference type="SUPFAM" id="SSF116726">
    <property type="entry name" value="TrkA C-terminal domain-like"/>
    <property type="match status" value="1"/>
</dbReference>
<comment type="subcellular location">
    <subcellularLocation>
        <location evidence="2">Cell membrane</location>
        <topology evidence="2">Multi-pass membrane protein</topology>
    </subcellularLocation>
</comment>
<feature type="transmembrane region" description="Helical" evidence="13">
    <location>
        <begin position="187"/>
        <end position="206"/>
    </location>
</feature>
<dbReference type="InterPro" id="IPR036721">
    <property type="entry name" value="RCK_C_sf"/>
</dbReference>
<dbReference type="PANTHER" id="PTHR32507">
    <property type="entry name" value="NA(+)/H(+) ANTIPORTER 1"/>
    <property type="match status" value="1"/>
</dbReference>
<proteinExistence type="predicted"/>
<feature type="transmembrane region" description="Helical" evidence="13">
    <location>
        <begin position="330"/>
        <end position="351"/>
    </location>
</feature>
<dbReference type="GO" id="GO:0015297">
    <property type="term" value="F:antiporter activity"/>
    <property type="evidence" value="ECO:0007669"/>
    <property type="project" value="UniProtKB-KW"/>
</dbReference>
<dbReference type="InterPro" id="IPR006037">
    <property type="entry name" value="RCK_C"/>
</dbReference>
<evidence type="ECO:0000256" key="5">
    <source>
        <dbReference type="ARBA" id="ARBA00022475"/>
    </source>
</evidence>
<dbReference type="Gene3D" id="3.30.70.1450">
    <property type="entry name" value="Regulator of K+ conductance, C-terminal domain"/>
    <property type="match status" value="1"/>
</dbReference>
<feature type="domain" description="RCK C-terminal" evidence="15">
    <location>
        <begin position="533"/>
        <end position="616"/>
    </location>
</feature>
<dbReference type="EMBL" id="CP016070">
    <property type="protein sequence ID" value="AOW79457.1"/>
    <property type="molecule type" value="Genomic_DNA"/>
</dbReference>
<dbReference type="InterPro" id="IPR006036">
    <property type="entry name" value="K_uptake_TrkA"/>
</dbReference>
<feature type="transmembrane region" description="Helical" evidence="13">
    <location>
        <begin position="158"/>
        <end position="181"/>
    </location>
</feature>
<keyword evidence="7 13" id="KW-0812">Transmembrane</keyword>
<evidence type="ECO:0000313" key="16">
    <source>
        <dbReference type="EMBL" id="AOW79457.1"/>
    </source>
</evidence>
<gene>
    <name evidence="16" type="ORF">HTSR_0255</name>
</gene>
<evidence type="ECO:0000256" key="4">
    <source>
        <dbReference type="ARBA" id="ARBA00022449"/>
    </source>
</evidence>
<dbReference type="InterPro" id="IPR003148">
    <property type="entry name" value="RCK_N"/>
</dbReference>
<dbReference type="InterPro" id="IPR036291">
    <property type="entry name" value="NAD(P)-bd_dom_sf"/>
</dbReference>
<dbReference type="Pfam" id="PF00999">
    <property type="entry name" value="Na_H_Exchanger"/>
    <property type="match status" value="1"/>
</dbReference>
<evidence type="ECO:0000256" key="6">
    <source>
        <dbReference type="ARBA" id="ARBA00022538"/>
    </source>
</evidence>
<dbReference type="GO" id="GO:0015079">
    <property type="term" value="F:potassium ion transmembrane transporter activity"/>
    <property type="evidence" value="ECO:0007669"/>
    <property type="project" value="InterPro"/>
</dbReference>
<dbReference type="Pfam" id="PF02080">
    <property type="entry name" value="TrkA_C"/>
    <property type="match status" value="1"/>
</dbReference>
<dbReference type="AlphaFoldDB" id="A0A1D8S268"/>
<dbReference type="PROSITE" id="PS51201">
    <property type="entry name" value="RCK_N"/>
    <property type="match status" value="1"/>
</dbReference>
<name>A0A1D8S268_9EURY</name>
<feature type="transmembrane region" description="Helical" evidence="13">
    <location>
        <begin position="293"/>
        <end position="318"/>
    </location>
</feature>
<keyword evidence="10" id="KW-0520">NAD</keyword>
<keyword evidence="8" id="KW-0630">Potassium</keyword>
<comment type="function">
    <text evidence="1">Part of a potassium transport system.</text>
</comment>
<evidence type="ECO:0000256" key="13">
    <source>
        <dbReference type="SAM" id="Phobius"/>
    </source>
</evidence>
<evidence type="ECO:0000259" key="15">
    <source>
        <dbReference type="PROSITE" id="PS51202"/>
    </source>
</evidence>
<organism evidence="16 17">
    <name type="scientific">Halodesulfurarchaeum formicicum</name>
    <dbReference type="NCBI Taxonomy" id="1873524"/>
    <lineage>
        <taxon>Archaea</taxon>
        <taxon>Methanobacteriati</taxon>
        <taxon>Methanobacteriota</taxon>
        <taxon>Stenosarchaea group</taxon>
        <taxon>Halobacteria</taxon>
        <taxon>Halobacteriales</taxon>
        <taxon>Halobacteriaceae</taxon>
        <taxon>Halodesulfurarchaeum</taxon>
    </lineage>
</organism>
<evidence type="ECO:0000256" key="7">
    <source>
        <dbReference type="ARBA" id="ARBA00022692"/>
    </source>
</evidence>
<dbReference type="GO" id="GO:1902600">
    <property type="term" value="P:proton transmembrane transport"/>
    <property type="evidence" value="ECO:0007669"/>
    <property type="project" value="InterPro"/>
</dbReference>
<dbReference type="PATRIC" id="fig|1855411.3.peg.250"/>
<evidence type="ECO:0000256" key="11">
    <source>
        <dbReference type="ARBA" id="ARBA00023065"/>
    </source>
</evidence>
<reference evidence="16 17" key="1">
    <citation type="submission" date="2016-06" db="EMBL/GenBank/DDBJ databases">
        <title>Discovery of anaerobic lithoheterotrophic haloarchaeon capable of sulfur respiration by hydrogen and formate.</title>
        <authorList>
            <person name="Sorokin D.Y."/>
            <person name="Kublanov I.V."/>
            <person name="Roman P."/>
            <person name="Sinninghe Damste J.S."/>
            <person name="Golyshin P.N."/>
            <person name="Rojo D."/>
            <person name="Ciordia S."/>
            <person name="Mena Md.C."/>
            <person name="Ferrer M."/>
            <person name="Smedile F."/>
            <person name="Messina E."/>
            <person name="La Cono V."/>
            <person name="Yakimov M.M."/>
        </authorList>
    </citation>
    <scope>NUCLEOTIDE SEQUENCE [LARGE SCALE GENOMIC DNA]</scope>
    <source>
        <strain evidence="16 17">HTSR1</strain>
    </source>
</reference>
<evidence type="ECO:0000256" key="2">
    <source>
        <dbReference type="ARBA" id="ARBA00004651"/>
    </source>
</evidence>
<feature type="domain" description="RCK N-terminal" evidence="14">
    <location>
        <begin position="398"/>
        <end position="517"/>
    </location>
</feature>
<dbReference type="Proteomes" id="UP000185608">
    <property type="component" value="Chromosome"/>
</dbReference>
<protein>
    <submittedName>
        <fullName evidence="16">TrkA-N domain protein</fullName>
    </submittedName>
</protein>
<evidence type="ECO:0000259" key="14">
    <source>
        <dbReference type="PROSITE" id="PS51201"/>
    </source>
</evidence>
<dbReference type="Gene3D" id="3.40.50.720">
    <property type="entry name" value="NAD(P)-binding Rossmann-like Domain"/>
    <property type="match status" value="1"/>
</dbReference>
<evidence type="ECO:0000256" key="1">
    <source>
        <dbReference type="ARBA" id="ARBA00003660"/>
    </source>
</evidence>
<dbReference type="Pfam" id="PF02254">
    <property type="entry name" value="TrkA_N"/>
    <property type="match status" value="1"/>
</dbReference>
<evidence type="ECO:0000256" key="10">
    <source>
        <dbReference type="ARBA" id="ARBA00023027"/>
    </source>
</evidence>
<evidence type="ECO:0000256" key="3">
    <source>
        <dbReference type="ARBA" id="ARBA00022448"/>
    </source>
</evidence>
<dbReference type="PANTHER" id="PTHR32507:SF0">
    <property type="entry name" value="NA(+)_H(+) ANTIPORTER 2-RELATED"/>
    <property type="match status" value="1"/>
</dbReference>
<feature type="transmembrane region" description="Helical" evidence="13">
    <location>
        <begin position="85"/>
        <end position="108"/>
    </location>
</feature>